<accession>A0ABS9DC81</accession>
<gene>
    <name evidence="2" type="ORF">L0668_14890</name>
</gene>
<protein>
    <submittedName>
        <fullName evidence="2">Uncharacterized protein</fullName>
    </submittedName>
</protein>
<evidence type="ECO:0000313" key="2">
    <source>
        <dbReference type="EMBL" id="MCF2949404.1"/>
    </source>
</evidence>
<sequence>MKNKILGCVFVVMAFTSVTNVAAQTSQKVQFDRSKDLLLLQYDSKPDPDDIHAIAAAGSILAHPDFQDVNYYAVSGAYGKQNGKFMHSPELFTLAFGQKNIKWTDRHTDNEGSVKRLKDKTKSIIQAGGRVWVAEAGQSDVTADWMAALLKDGVSADTIKRQVVVVQHSQWNENQTTDDDLAYVKVNSWYVQLDDGNAPYGTTEWGDRSDYSTPGYQNKVKTFLPSAKSSSIKQAKALWNKASDVVDRYYPNGFPEEWSSIHHGGVDFSDTSEVWFILNMSGLHTIEEFWQAFVVSQGKVLIDSKAGLASESSN</sequence>
<name>A0ABS9DC81_9ALTE</name>
<reference evidence="2 3" key="1">
    <citation type="submission" date="2022-01" db="EMBL/GenBank/DDBJ databases">
        <title>Paraglaciecola sp. G1-23.</title>
        <authorList>
            <person name="Jin M.S."/>
            <person name="Han D.M."/>
            <person name="Kim H.M."/>
            <person name="Jeon C.O."/>
        </authorList>
    </citation>
    <scope>NUCLEOTIDE SEQUENCE [LARGE SCALE GENOMIC DNA]</scope>
    <source>
        <strain evidence="2 3">G1-23</strain>
    </source>
</reference>
<dbReference type="Proteomes" id="UP001521137">
    <property type="component" value="Unassembled WGS sequence"/>
</dbReference>
<feature type="signal peptide" evidence="1">
    <location>
        <begin position="1"/>
        <end position="23"/>
    </location>
</feature>
<comment type="caution">
    <text evidence="2">The sequence shown here is derived from an EMBL/GenBank/DDBJ whole genome shotgun (WGS) entry which is preliminary data.</text>
</comment>
<proteinExistence type="predicted"/>
<evidence type="ECO:0000313" key="3">
    <source>
        <dbReference type="Proteomes" id="UP001521137"/>
    </source>
</evidence>
<evidence type="ECO:0000256" key="1">
    <source>
        <dbReference type="SAM" id="SignalP"/>
    </source>
</evidence>
<keyword evidence="1" id="KW-0732">Signal</keyword>
<dbReference type="RefSeq" id="WP_235313505.1">
    <property type="nucleotide sequence ID" value="NZ_JAKGAS010000008.1"/>
</dbReference>
<dbReference type="EMBL" id="JAKGAS010000008">
    <property type="protein sequence ID" value="MCF2949404.1"/>
    <property type="molecule type" value="Genomic_DNA"/>
</dbReference>
<keyword evidence="3" id="KW-1185">Reference proteome</keyword>
<organism evidence="2 3">
    <name type="scientific">Paraglaciecola algarum</name>
    <dbReference type="NCBI Taxonomy" id="3050085"/>
    <lineage>
        <taxon>Bacteria</taxon>
        <taxon>Pseudomonadati</taxon>
        <taxon>Pseudomonadota</taxon>
        <taxon>Gammaproteobacteria</taxon>
        <taxon>Alteromonadales</taxon>
        <taxon>Alteromonadaceae</taxon>
        <taxon>Paraglaciecola</taxon>
    </lineage>
</organism>
<feature type="chain" id="PRO_5046545543" evidence="1">
    <location>
        <begin position="24"/>
        <end position="314"/>
    </location>
</feature>